<dbReference type="InterPro" id="IPR039420">
    <property type="entry name" value="WalR-like"/>
</dbReference>
<keyword evidence="4" id="KW-0804">Transcription</keyword>
<evidence type="ECO:0000256" key="2">
    <source>
        <dbReference type="ARBA" id="ARBA00023015"/>
    </source>
</evidence>
<dbReference type="Proteomes" id="UP001154240">
    <property type="component" value="Unassembled WGS sequence"/>
</dbReference>
<evidence type="ECO:0000313" key="8">
    <source>
        <dbReference type="EMBL" id="MDG4476143.1"/>
    </source>
</evidence>
<keyword evidence="1 5" id="KW-0597">Phosphoprotein</keyword>
<dbReference type="AlphaFoldDB" id="A0A9X4MIG1"/>
<reference evidence="8" key="1">
    <citation type="journal article" date="2022" name="bioRxiv">
        <title>Thiovibrio frasassiensisgen. nov., sp. nov., an autotrophic, elemental sulfur disproportionating bacterium isolated from sulfidic karst sediment, and proposal of Thiovibrionaceae fam. nov.</title>
        <authorList>
            <person name="Aronson H."/>
            <person name="Thomas C."/>
            <person name="Bhattacharyya M."/>
            <person name="Eckstein S."/>
            <person name="Jensen S."/>
            <person name="Barco R."/>
            <person name="Macalady J."/>
            <person name="Amend J."/>
        </authorList>
    </citation>
    <scope>NUCLEOTIDE SEQUENCE</scope>
    <source>
        <strain evidence="8">RS19-109</strain>
    </source>
</reference>
<dbReference type="GO" id="GO:0000160">
    <property type="term" value="P:phosphorelay signal transduction system"/>
    <property type="evidence" value="ECO:0007669"/>
    <property type="project" value="InterPro"/>
</dbReference>
<evidence type="ECO:0000256" key="3">
    <source>
        <dbReference type="ARBA" id="ARBA00023125"/>
    </source>
</evidence>
<dbReference type="CDD" id="cd17535">
    <property type="entry name" value="REC_NarL-like"/>
    <property type="match status" value="1"/>
</dbReference>
<dbReference type="GO" id="GO:0006355">
    <property type="term" value="P:regulation of DNA-templated transcription"/>
    <property type="evidence" value="ECO:0007669"/>
    <property type="project" value="InterPro"/>
</dbReference>
<dbReference type="PANTHER" id="PTHR43214:SF41">
    <property type="entry name" value="NITRATE_NITRITE RESPONSE REGULATOR PROTEIN NARP"/>
    <property type="match status" value="1"/>
</dbReference>
<keyword evidence="2" id="KW-0805">Transcription regulation</keyword>
<dbReference type="RefSeq" id="WP_307633114.1">
    <property type="nucleotide sequence ID" value="NZ_JAPHEH010000001.1"/>
</dbReference>
<dbReference type="InterPro" id="IPR011006">
    <property type="entry name" value="CheY-like_superfamily"/>
</dbReference>
<dbReference type="PROSITE" id="PS00622">
    <property type="entry name" value="HTH_LUXR_1"/>
    <property type="match status" value="1"/>
</dbReference>
<evidence type="ECO:0000256" key="5">
    <source>
        <dbReference type="PROSITE-ProRule" id="PRU00169"/>
    </source>
</evidence>
<dbReference type="Pfam" id="PF00072">
    <property type="entry name" value="Response_reg"/>
    <property type="match status" value="1"/>
</dbReference>
<dbReference type="CDD" id="cd06170">
    <property type="entry name" value="LuxR_C_like"/>
    <property type="match status" value="1"/>
</dbReference>
<evidence type="ECO:0000256" key="1">
    <source>
        <dbReference type="ARBA" id="ARBA00022553"/>
    </source>
</evidence>
<dbReference type="InterPro" id="IPR058245">
    <property type="entry name" value="NreC/VraR/RcsB-like_REC"/>
</dbReference>
<organism evidence="8 9">
    <name type="scientific">Thiovibrio frasassiensis</name>
    <dbReference type="NCBI Taxonomy" id="2984131"/>
    <lineage>
        <taxon>Bacteria</taxon>
        <taxon>Pseudomonadati</taxon>
        <taxon>Thermodesulfobacteriota</taxon>
        <taxon>Desulfobulbia</taxon>
        <taxon>Desulfobulbales</taxon>
        <taxon>Thiovibrionaceae</taxon>
        <taxon>Thiovibrio</taxon>
    </lineage>
</organism>
<dbReference type="SMART" id="SM00421">
    <property type="entry name" value="HTH_LUXR"/>
    <property type="match status" value="1"/>
</dbReference>
<evidence type="ECO:0000259" key="6">
    <source>
        <dbReference type="PROSITE" id="PS50043"/>
    </source>
</evidence>
<dbReference type="InterPro" id="IPR000792">
    <property type="entry name" value="Tscrpt_reg_LuxR_C"/>
</dbReference>
<dbReference type="SUPFAM" id="SSF46894">
    <property type="entry name" value="C-terminal effector domain of the bipartite response regulators"/>
    <property type="match status" value="1"/>
</dbReference>
<dbReference type="PROSITE" id="PS50043">
    <property type="entry name" value="HTH_LUXR_2"/>
    <property type="match status" value="1"/>
</dbReference>
<dbReference type="Gene3D" id="3.40.50.2300">
    <property type="match status" value="1"/>
</dbReference>
<dbReference type="Pfam" id="PF00196">
    <property type="entry name" value="GerE"/>
    <property type="match status" value="1"/>
</dbReference>
<feature type="modified residue" description="4-aspartylphosphate" evidence="5">
    <location>
        <position position="56"/>
    </location>
</feature>
<reference evidence="8" key="2">
    <citation type="submission" date="2022-10" db="EMBL/GenBank/DDBJ databases">
        <authorList>
            <person name="Aronson H.S."/>
        </authorList>
    </citation>
    <scope>NUCLEOTIDE SEQUENCE</scope>
    <source>
        <strain evidence="8">RS19-109</strain>
    </source>
</reference>
<dbReference type="InterPro" id="IPR016032">
    <property type="entry name" value="Sig_transdc_resp-reg_C-effctor"/>
</dbReference>
<protein>
    <submittedName>
        <fullName evidence="8">Response regulator transcription factor</fullName>
    </submittedName>
</protein>
<gene>
    <name evidence="8" type="ORF">OLX77_08245</name>
</gene>
<evidence type="ECO:0000259" key="7">
    <source>
        <dbReference type="PROSITE" id="PS50110"/>
    </source>
</evidence>
<dbReference type="InterPro" id="IPR001789">
    <property type="entry name" value="Sig_transdc_resp-reg_receiver"/>
</dbReference>
<sequence length="224" mass="24839">MAKIAVFVADDHSIVREGLREMLARSKDLALVGVAADGEVAVKEIRRLQPDVAILDIAMPMVSGLECIPLIKKDSPGTAIVILSMFAREMYVHQALSAGAHGYVLKTAPWSEILEGVKMVAQGKYFLSREINSELIRGYLNNEEQKSAESSRYDMLSDREQQIFRLVIEGNPTKRIAELLCLSPKTVEKHRSNISKKIGMSEPLAMLKFAMKIGVADPDLWPDS</sequence>
<dbReference type="SMART" id="SM00448">
    <property type="entry name" value="REC"/>
    <property type="match status" value="1"/>
</dbReference>
<dbReference type="EMBL" id="JAPHEH010000001">
    <property type="protein sequence ID" value="MDG4476143.1"/>
    <property type="molecule type" value="Genomic_DNA"/>
</dbReference>
<keyword evidence="3" id="KW-0238">DNA-binding</keyword>
<keyword evidence="9" id="KW-1185">Reference proteome</keyword>
<dbReference type="PROSITE" id="PS50110">
    <property type="entry name" value="RESPONSE_REGULATORY"/>
    <property type="match status" value="1"/>
</dbReference>
<dbReference type="GO" id="GO:0003677">
    <property type="term" value="F:DNA binding"/>
    <property type="evidence" value="ECO:0007669"/>
    <property type="project" value="UniProtKB-KW"/>
</dbReference>
<dbReference type="SUPFAM" id="SSF52172">
    <property type="entry name" value="CheY-like"/>
    <property type="match status" value="1"/>
</dbReference>
<feature type="domain" description="Response regulatory" evidence="7">
    <location>
        <begin position="5"/>
        <end position="121"/>
    </location>
</feature>
<feature type="domain" description="HTH luxR-type" evidence="6">
    <location>
        <begin position="149"/>
        <end position="214"/>
    </location>
</feature>
<dbReference type="PRINTS" id="PR00038">
    <property type="entry name" value="HTHLUXR"/>
</dbReference>
<comment type="caution">
    <text evidence="8">The sequence shown here is derived from an EMBL/GenBank/DDBJ whole genome shotgun (WGS) entry which is preliminary data.</text>
</comment>
<dbReference type="PANTHER" id="PTHR43214">
    <property type="entry name" value="TWO-COMPONENT RESPONSE REGULATOR"/>
    <property type="match status" value="1"/>
</dbReference>
<name>A0A9X4MIG1_9BACT</name>
<evidence type="ECO:0000256" key="4">
    <source>
        <dbReference type="ARBA" id="ARBA00023163"/>
    </source>
</evidence>
<proteinExistence type="predicted"/>
<evidence type="ECO:0000313" key="9">
    <source>
        <dbReference type="Proteomes" id="UP001154240"/>
    </source>
</evidence>
<accession>A0A9X4MIG1</accession>